<dbReference type="GO" id="GO:0004650">
    <property type="term" value="F:polygalacturonase activity"/>
    <property type="evidence" value="ECO:0007669"/>
    <property type="project" value="InterPro"/>
</dbReference>
<dbReference type="SUPFAM" id="SSF51126">
    <property type="entry name" value="Pectin lyase-like"/>
    <property type="match status" value="1"/>
</dbReference>
<sequence>MPPRRRKRRHSHRSASRPLSPTHDFALAFGGIPDDPSAAQHNTAALNHSLRALKPGDTLLIPPRTFHVNGGVEAGGLRNVTICIDGRLVFSPDITHWPHNNGAVLSDPHEIVSTPRPPCPQPRFNWTRYSGPGFLAGIALWNCRGLTLTSSNGRGELHGNGRVWWSLPFLGYLYRRENRPRLLTIANSRDVLVERLLLVDSPFWTALFENVDTLEIRDCGVVARRTPAPSHSLMDLSAFNTDGFDVSGRNVWIHDCDIWTQDDAIAVKDQTVCARNSTDGLAVAIPSEDMLFERINASGLGLVVGSIGDGVVRNITFRDCYLRDTVKGIYLKFRMGRNSTGKVGLVRGITYERIRIDRPAQWPIWIGPAQQARGRNPCAADPCSLCWPLLPGASCTGSLTGRYEDIVLSDIQIYAPQQSAGVLLASPLLPMRGVTFIDVVVHAGCDAAQLKPGGFTSAFPLLQPTVPPDTLVHTFYALVAGAMLLALLAARACWVRATDRARSAAAGLGAILFAIIGALAARLAVWSPGSTSGYYVCEGIVDGVAMGSTWPVPPCFVDRTTRRLESPQRVLPCAYSQRGWLGAGGTLVGLFAVACLRRAWHGGCERSQLYAAVGW</sequence>
<feature type="transmembrane region" description="Helical" evidence="8">
    <location>
        <begin position="580"/>
        <end position="600"/>
    </location>
</feature>
<dbReference type="EMBL" id="HBHX01070162">
    <property type="protein sequence ID" value="CAE0151046.1"/>
    <property type="molecule type" value="Transcribed_RNA"/>
</dbReference>
<feature type="region of interest" description="Disordered" evidence="7">
    <location>
        <begin position="1"/>
        <end position="23"/>
    </location>
</feature>
<evidence type="ECO:0000256" key="7">
    <source>
        <dbReference type="SAM" id="MobiDB-lite"/>
    </source>
</evidence>
<accession>A0A7S3C172</accession>
<evidence type="ECO:0000256" key="4">
    <source>
        <dbReference type="ARBA" id="ARBA00023180"/>
    </source>
</evidence>
<dbReference type="PANTHER" id="PTHR31736:SF19">
    <property type="entry name" value="PECTIN LYASE SUPERFAMILY PROTEIN-RELATED"/>
    <property type="match status" value="1"/>
</dbReference>
<evidence type="ECO:0008006" key="10">
    <source>
        <dbReference type="Google" id="ProtNLM"/>
    </source>
</evidence>
<keyword evidence="5 6" id="KW-0326">Glycosidase</keyword>
<evidence type="ECO:0000256" key="6">
    <source>
        <dbReference type="RuleBase" id="RU361169"/>
    </source>
</evidence>
<keyword evidence="8" id="KW-1133">Transmembrane helix</keyword>
<feature type="transmembrane region" description="Helical" evidence="8">
    <location>
        <begin position="475"/>
        <end position="494"/>
    </location>
</feature>
<feature type="compositionally biased region" description="Basic residues" evidence="7">
    <location>
        <begin position="1"/>
        <end position="15"/>
    </location>
</feature>
<evidence type="ECO:0000256" key="2">
    <source>
        <dbReference type="ARBA" id="ARBA00022801"/>
    </source>
</evidence>
<dbReference type="InterPro" id="IPR000743">
    <property type="entry name" value="Glyco_hydro_28"/>
</dbReference>
<keyword evidence="4" id="KW-0325">Glycoprotein</keyword>
<protein>
    <recommendedName>
        <fullName evidence="10">Pectate lyase superfamily protein domain-containing protein</fullName>
    </recommendedName>
</protein>
<dbReference type="GO" id="GO:0005975">
    <property type="term" value="P:carbohydrate metabolic process"/>
    <property type="evidence" value="ECO:0007669"/>
    <property type="project" value="InterPro"/>
</dbReference>
<evidence type="ECO:0000256" key="5">
    <source>
        <dbReference type="ARBA" id="ARBA00023295"/>
    </source>
</evidence>
<evidence type="ECO:0000256" key="1">
    <source>
        <dbReference type="ARBA" id="ARBA00008834"/>
    </source>
</evidence>
<dbReference type="GO" id="GO:0046576">
    <property type="term" value="F:rhamnogalacturonan alpha-L-rhamnopyranosyl-(1-&gt;4)-alpha-D-galactopyranosyluronide lyase activity"/>
    <property type="evidence" value="ECO:0007669"/>
    <property type="project" value="UniProtKB-ARBA"/>
</dbReference>
<keyword evidence="3" id="KW-1015">Disulfide bond</keyword>
<dbReference type="InterPro" id="IPR011050">
    <property type="entry name" value="Pectin_lyase_fold/virulence"/>
</dbReference>
<proteinExistence type="inferred from homology"/>
<keyword evidence="8" id="KW-0812">Transmembrane</keyword>
<dbReference type="AlphaFoldDB" id="A0A7S3C172"/>
<keyword evidence="8" id="KW-0472">Membrane</keyword>
<dbReference type="Gene3D" id="2.160.20.10">
    <property type="entry name" value="Single-stranded right-handed beta-helix, Pectin lyase-like"/>
    <property type="match status" value="1"/>
</dbReference>
<comment type="similarity">
    <text evidence="1 6">Belongs to the glycosyl hydrolase 28 family.</text>
</comment>
<evidence type="ECO:0000313" key="9">
    <source>
        <dbReference type="EMBL" id="CAE0151046.1"/>
    </source>
</evidence>
<evidence type="ECO:0000256" key="8">
    <source>
        <dbReference type="SAM" id="Phobius"/>
    </source>
</evidence>
<keyword evidence="2 6" id="KW-0378">Hydrolase</keyword>
<reference evidence="9" key="1">
    <citation type="submission" date="2021-01" db="EMBL/GenBank/DDBJ databases">
        <authorList>
            <person name="Corre E."/>
            <person name="Pelletier E."/>
            <person name="Niang G."/>
            <person name="Scheremetjew M."/>
            <person name="Finn R."/>
            <person name="Kale V."/>
            <person name="Holt S."/>
            <person name="Cochrane G."/>
            <person name="Meng A."/>
            <person name="Brown T."/>
            <person name="Cohen L."/>
        </authorList>
    </citation>
    <scope>NUCLEOTIDE SEQUENCE</scope>
    <source>
        <strain evidence="9">CCMP281</strain>
    </source>
</reference>
<feature type="transmembrane region" description="Helical" evidence="8">
    <location>
        <begin position="506"/>
        <end position="525"/>
    </location>
</feature>
<dbReference type="InterPro" id="IPR012334">
    <property type="entry name" value="Pectin_lyas_fold"/>
</dbReference>
<evidence type="ECO:0000256" key="3">
    <source>
        <dbReference type="ARBA" id="ARBA00023157"/>
    </source>
</evidence>
<organism evidence="9">
    <name type="scientific">Haptolina ericina</name>
    <dbReference type="NCBI Taxonomy" id="156174"/>
    <lineage>
        <taxon>Eukaryota</taxon>
        <taxon>Haptista</taxon>
        <taxon>Haptophyta</taxon>
        <taxon>Prymnesiophyceae</taxon>
        <taxon>Prymnesiales</taxon>
        <taxon>Prymnesiaceae</taxon>
        <taxon>Haptolina</taxon>
    </lineage>
</organism>
<gene>
    <name evidence="9" type="ORF">HERI1096_LOCUS38739</name>
</gene>
<dbReference type="Pfam" id="PF00295">
    <property type="entry name" value="Glyco_hydro_28"/>
    <property type="match status" value="1"/>
</dbReference>
<dbReference type="PANTHER" id="PTHR31736">
    <property type="match status" value="1"/>
</dbReference>
<name>A0A7S3C172_9EUKA</name>